<dbReference type="PANTHER" id="PTHR43699:SF1">
    <property type="entry name" value="3-DEHYDROQUINATE DEHYDRATASE"/>
    <property type="match status" value="1"/>
</dbReference>
<dbReference type="GO" id="GO:0009073">
    <property type="term" value="P:aromatic amino acid family biosynthetic process"/>
    <property type="evidence" value="ECO:0007669"/>
    <property type="project" value="UniProtKB-KW"/>
</dbReference>
<comment type="caution">
    <text evidence="5">Lacks conserved residue(s) required for the propagation of feature annotation.</text>
</comment>
<dbReference type="InterPro" id="IPR001381">
    <property type="entry name" value="DHquinase_I"/>
</dbReference>
<evidence type="ECO:0000256" key="3">
    <source>
        <dbReference type="ARBA" id="ARBA00023239"/>
    </source>
</evidence>
<dbReference type="KEGG" id="gyu:FE374_03835"/>
<feature type="active site" description="Schiff-base intermediate with substrate" evidence="5">
    <location>
        <position position="170"/>
    </location>
</feature>
<organism evidence="6 7">
    <name type="scientific">Georgenia yuyongxinii</name>
    <dbReference type="NCBI Taxonomy" id="2589797"/>
    <lineage>
        <taxon>Bacteria</taxon>
        <taxon>Bacillati</taxon>
        <taxon>Actinomycetota</taxon>
        <taxon>Actinomycetes</taxon>
        <taxon>Micrococcales</taxon>
        <taxon>Bogoriellaceae</taxon>
        <taxon>Georgenia</taxon>
    </lineage>
</organism>
<dbReference type="Gene3D" id="3.20.20.70">
    <property type="entry name" value="Aldolase class I"/>
    <property type="match status" value="1"/>
</dbReference>
<feature type="binding site" evidence="5">
    <location>
        <begin position="46"/>
        <end position="48"/>
    </location>
    <ligand>
        <name>3-dehydroquinate</name>
        <dbReference type="ChEBI" id="CHEBI:32364"/>
    </ligand>
</feature>
<comment type="subunit">
    <text evidence="5">Homodimer.</text>
</comment>
<evidence type="ECO:0000256" key="1">
    <source>
        <dbReference type="ARBA" id="ARBA00001864"/>
    </source>
</evidence>
<feature type="active site" description="Proton donor/acceptor" evidence="5">
    <location>
        <position position="143"/>
    </location>
</feature>
<evidence type="ECO:0000256" key="5">
    <source>
        <dbReference type="HAMAP-Rule" id="MF_00214"/>
    </source>
</evidence>
<dbReference type="CDD" id="cd00502">
    <property type="entry name" value="DHQase_I"/>
    <property type="match status" value="1"/>
</dbReference>
<dbReference type="InterPro" id="IPR050146">
    <property type="entry name" value="Type-I_3-dehydroquinase"/>
</dbReference>
<dbReference type="Proteomes" id="UP000314616">
    <property type="component" value="Chromosome"/>
</dbReference>
<proteinExistence type="inferred from homology"/>
<comment type="pathway">
    <text evidence="5">Metabolic intermediate biosynthesis; chorismate biosynthesis; chorismate from D-erythrose 4-phosphate and phosphoenolpyruvate: step 3/7.</text>
</comment>
<dbReference type="GO" id="GO:0046279">
    <property type="term" value="P:3,4-dihydroxybenzoate biosynthetic process"/>
    <property type="evidence" value="ECO:0007669"/>
    <property type="project" value="TreeGrafter"/>
</dbReference>
<comment type="catalytic activity">
    <reaction evidence="1 5">
        <text>3-dehydroquinate = 3-dehydroshikimate + H2O</text>
        <dbReference type="Rhea" id="RHEA:21096"/>
        <dbReference type="ChEBI" id="CHEBI:15377"/>
        <dbReference type="ChEBI" id="CHEBI:16630"/>
        <dbReference type="ChEBI" id="CHEBI:32364"/>
        <dbReference type="EC" id="4.2.1.10"/>
    </reaction>
</comment>
<accession>A0A5B8C8U1</accession>
<keyword evidence="4 5" id="KW-0704">Schiff base</keyword>
<dbReference type="NCBIfam" id="TIGR01093">
    <property type="entry name" value="aroD"/>
    <property type="match status" value="1"/>
</dbReference>
<dbReference type="SUPFAM" id="SSF51569">
    <property type="entry name" value="Aldolase"/>
    <property type="match status" value="1"/>
</dbReference>
<feature type="binding site" evidence="5">
    <location>
        <position position="82"/>
    </location>
    <ligand>
        <name>3-dehydroquinate</name>
        <dbReference type="ChEBI" id="CHEBI:32364"/>
    </ligand>
</feature>
<comment type="function">
    <text evidence="5">Involved in the third step of the chorismate pathway, which leads to the biosynthesis of aromatic amino acids. Catalyzes the cis-dehydration of 3-dehydroquinate (DHQ) and introduces the first double bond of the aromatic ring to yield 3-dehydroshikimate.</text>
</comment>
<dbReference type="FunFam" id="3.20.20.70:FF:000047">
    <property type="entry name" value="3-dehydroquinate dehydratase"/>
    <property type="match status" value="1"/>
</dbReference>
<feature type="binding site" evidence="5">
    <location>
        <position position="213"/>
    </location>
    <ligand>
        <name>3-dehydroquinate</name>
        <dbReference type="ChEBI" id="CHEBI:32364"/>
    </ligand>
</feature>
<keyword evidence="5" id="KW-0028">Amino-acid biosynthesis</keyword>
<evidence type="ECO:0000256" key="4">
    <source>
        <dbReference type="ARBA" id="ARBA00023270"/>
    </source>
</evidence>
<evidence type="ECO:0000313" key="7">
    <source>
        <dbReference type="Proteomes" id="UP000314616"/>
    </source>
</evidence>
<dbReference type="EC" id="4.2.1.10" evidence="5"/>
<evidence type="ECO:0000256" key="2">
    <source>
        <dbReference type="ARBA" id="ARBA00023141"/>
    </source>
</evidence>
<comment type="similarity">
    <text evidence="5">Belongs to the type-I 3-dehydroquinase family.</text>
</comment>
<dbReference type="GO" id="GO:0009423">
    <property type="term" value="P:chorismate biosynthetic process"/>
    <property type="evidence" value="ECO:0007669"/>
    <property type="project" value="UniProtKB-UniRule"/>
</dbReference>
<dbReference type="UniPathway" id="UPA00053">
    <property type="reaction ID" value="UER00086"/>
</dbReference>
<dbReference type="OrthoDB" id="9813659at2"/>
<sequence length="252" mass="26111">MRTVTVKGVTLGEGMPKIVVPLTGADPVELASQATALHGHAVDVVEWRADHFTGLGDATAVVDQARSLRDQLAGTPLLFTCRTRAEGGAAEIDDEDYGRLNTAVIDAGAADLVDVEYRRSPAVVDRVLAAAHAAGVAVIVSSHDFDGTPSRGEIVARLQAMQEVGADICKVAVMPHSVADVLALLDATRTMNEQFADRPLITMSMGPLGTISRVAGQVFGSAATFGMVGTASAPGQVDADDLRTVLRVLAGG</sequence>
<keyword evidence="3 5" id="KW-0456">Lyase</keyword>
<dbReference type="HAMAP" id="MF_00214">
    <property type="entry name" value="AroD"/>
    <property type="match status" value="1"/>
</dbReference>
<reference evidence="6 7" key="1">
    <citation type="submission" date="2019-05" db="EMBL/GenBank/DDBJ databases">
        <title>Georgenia *** sp. nov., and Georgenia *** sp. nov., isolated from the intestinal contents of plateau pika (Ochotona curzoniae) in the Qinghai-Tibet plateau of China.</title>
        <authorList>
            <person name="Tian Z."/>
        </authorList>
    </citation>
    <scope>NUCLEOTIDE SEQUENCE [LARGE SCALE GENOMIC DNA]</scope>
    <source>
        <strain evidence="6 7">Z443</strain>
    </source>
</reference>
<dbReference type="Pfam" id="PF01487">
    <property type="entry name" value="DHquinase_I"/>
    <property type="match status" value="1"/>
</dbReference>
<name>A0A5B8C8U1_9MICO</name>
<keyword evidence="2 5" id="KW-0057">Aromatic amino acid biosynthesis</keyword>
<evidence type="ECO:0000313" key="6">
    <source>
        <dbReference type="EMBL" id="QDC26497.1"/>
    </source>
</evidence>
<dbReference type="EMBL" id="CP040915">
    <property type="protein sequence ID" value="QDC26497.1"/>
    <property type="molecule type" value="Genomic_DNA"/>
</dbReference>
<feature type="binding site" evidence="5">
    <location>
        <position position="232"/>
    </location>
    <ligand>
        <name>3-dehydroquinate</name>
        <dbReference type="ChEBI" id="CHEBI:32364"/>
    </ligand>
</feature>
<dbReference type="PANTHER" id="PTHR43699">
    <property type="entry name" value="3-DEHYDROQUINATE DEHYDRATASE"/>
    <property type="match status" value="1"/>
</dbReference>
<feature type="binding site" evidence="5">
    <location>
        <position position="236"/>
    </location>
    <ligand>
        <name>3-dehydroquinate</name>
        <dbReference type="ChEBI" id="CHEBI:32364"/>
    </ligand>
</feature>
<dbReference type="AlphaFoldDB" id="A0A5B8C8U1"/>
<dbReference type="GO" id="GO:0003855">
    <property type="term" value="F:3-dehydroquinate dehydratase activity"/>
    <property type="evidence" value="ECO:0007669"/>
    <property type="project" value="UniProtKB-UniRule"/>
</dbReference>
<protein>
    <recommendedName>
        <fullName evidence="5">3-dehydroquinate dehydratase</fullName>
        <shortName evidence="5">3-dehydroquinase</shortName>
        <ecNumber evidence="5">4.2.1.10</ecNumber>
    </recommendedName>
    <alternativeName>
        <fullName evidence="5">Type I DHQase</fullName>
    </alternativeName>
    <alternativeName>
        <fullName evidence="5">Type I dehydroquinase</fullName>
        <shortName evidence="5">DHQ1</shortName>
    </alternativeName>
</protein>
<gene>
    <name evidence="5" type="primary">aroD</name>
    <name evidence="6" type="ORF">FE374_03835</name>
</gene>
<dbReference type="GO" id="GO:0008652">
    <property type="term" value="P:amino acid biosynthetic process"/>
    <property type="evidence" value="ECO:0007669"/>
    <property type="project" value="UniProtKB-KW"/>
</dbReference>
<dbReference type="InterPro" id="IPR013785">
    <property type="entry name" value="Aldolase_TIM"/>
</dbReference>